<dbReference type="PRINTS" id="PR00502">
    <property type="entry name" value="NUDIXFAMILY"/>
</dbReference>
<dbReference type="SUPFAM" id="SSF55811">
    <property type="entry name" value="Nudix"/>
    <property type="match status" value="1"/>
</dbReference>
<dbReference type="InterPro" id="IPR020476">
    <property type="entry name" value="Nudix_hydrolase"/>
</dbReference>
<evidence type="ECO:0000313" key="6">
    <source>
        <dbReference type="Proteomes" id="UP001500665"/>
    </source>
</evidence>
<sequence>MTRTGLDQRTLASCLADARAALTVYDNALAWLGIAIRGPMAPLAAEAWVFDTAFEHVLLVRHRWRGWVPPGGTVETGETPREAAHRELREETGLNADLLEFPVAVAVRAYRLDWEPTLGLSYAAVMDASFVPVGESHQPAAWTPLLHDWESVFPEDRSWIRTFAAQLKTAGTAAAD</sequence>
<dbReference type="InterPro" id="IPR015797">
    <property type="entry name" value="NUDIX_hydrolase-like_dom_sf"/>
</dbReference>
<keyword evidence="2 3" id="KW-0378">Hydrolase</keyword>
<name>A0ABN1RF10_9ACTN</name>
<dbReference type="RefSeq" id="WP_344242527.1">
    <property type="nucleotide sequence ID" value="NZ_BAAAHH010000017.1"/>
</dbReference>
<proteinExistence type="inferred from homology"/>
<dbReference type="InterPro" id="IPR051325">
    <property type="entry name" value="Nudix_hydrolase_domain"/>
</dbReference>
<evidence type="ECO:0000256" key="2">
    <source>
        <dbReference type="ARBA" id="ARBA00022801"/>
    </source>
</evidence>
<comment type="similarity">
    <text evidence="1 3">Belongs to the Nudix hydrolase family.</text>
</comment>
<accession>A0ABN1RF10</accession>
<dbReference type="PROSITE" id="PS00893">
    <property type="entry name" value="NUDIX_BOX"/>
    <property type="match status" value="1"/>
</dbReference>
<gene>
    <name evidence="5" type="ORF">GCM10009550_41480</name>
</gene>
<keyword evidence="6" id="KW-1185">Reference proteome</keyword>
<evidence type="ECO:0000259" key="4">
    <source>
        <dbReference type="PROSITE" id="PS51462"/>
    </source>
</evidence>
<evidence type="ECO:0000256" key="1">
    <source>
        <dbReference type="ARBA" id="ARBA00005582"/>
    </source>
</evidence>
<dbReference type="InterPro" id="IPR020084">
    <property type="entry name" value="NUDIX_hydrolase_CS"/>
</dbReference>
<dbReference type="Gene3D" id="3.90.79.10">
    <property type="entry name" value="Nucleoside Triphosphate Pyrophosphohydrolase"/>
    <property type="match status" value="1"/>
</dbReference>
<dbReference type="InterPro" id="IPR000086">
    <property type="entry name" value="NUDIX_hydrolase_dom"/>
</dbReference>
<feature type="domain" description="Nudix hydrolase" evidence="4">
    <location>
        <begin position="40"/>
        <end position="167"/>
    </location>
</feature>
<dbReference type="Proteomes" id="UP001500665">
    <property type="component" value="Unassembled WGS sequence"/>
</dbReference>
<evidence type="ECO:0000313" key="5">
    <source>
        <dbReference type="EMBL" id="GAA0955957.1"/>
    </source>
</evidence>
<dbReference type="PROSITE" id="PS51462">
    <property type="entry name" value="NUDIX"/>
    <property type="match status" value="1"/>
</dbReference>
<dbReference type="Pfam" id="PF00293">
    <property type="entry name" value="NUDIX"/>
    <property type="match status" value="1"/>
</dbReference>
<reference evidence="5 6" key="1">
    <citation type="journal article" date="2019" name="Int. J. Syst. Evol. Microbiol.">
        <title>The Global Catalogue of Microorganisms (GCM) 10K type strain sequencing project: providing services to taxonomists for standard genome sequencing and annotation.</title>
        <authorList>
            <consortium name="The Broad Institute Genomics Platform"/>
            <consortium name="The Broad Institute Genome Sequencing Center for Infectious Disease"/>
            <person name="Wu L."/>
            <person name="Ma J."/>
        </authorList>
    </citation>
    <scope>NUCLEOTIDE SEQUENCE [LARGE SCALE GENOMIC DNA]</scope>
    <source>
        <strain evidence="5 6">JCM 10696</strain>
    </source>
</reference>
<evidence type="ECO:0000256" key="3">
    <source>
        <dbReference type="RuleBase" id="RU003476"/>
    </source>
</evidence>
<dbReference type="PANTHER" id="PTHR21340:SF0">
    <property type="entry name" value="BIS(5'-NUCLEOSYL)-TETRAPHOSPHATASE [ASYMMETRICAL]"/>
    <property type="match status" value="1"/>
</dbReference>
<protein>
    <recommendedName>
        <fullName evidence="4">Nudix hydrolase domain-containing protein</fullName>
    </recommendedName>
</protein>
<organism evidence="5 6">
    <name type="scientific">Actinocorallia libanotica</name>
    <dbReference type="NCBI Taxonomy" id="46162"/>
    <lineage>
        <taxon>Bacteria</taxon>
        <taxon>Bacillati</taxon>
        <taxon>Actinomycetota</taxon>
        <taxon>Actinomycetes</taxon>
        <taxon>Streptosporangiales</taxon>
        <taxon>Thermomonosporaceae</taxon>
        <taxon>Actinocorallia</taxon>
    </lineage>
</organism>
<dbReference type="EMBL" id="BAAAHH010000017">
    <property type="protein sequence ID" value="GAA0955957.1"/>
    <property type="molecule type" value="Genomic_DNA"/>
</dbReference>
<dbReference type="PANTHER" id="PTHR21340">
    <property type="entry name" value="DIADENOSINE 5,5-P1,P4-TETRAPHOSPHATE PYROPHOSPHOHYDROLASE MUTT"/>
    <property type="match status" value="1"/>
</dbReference>
<comment type="caution">
    <text evidence="5">The sequence shown here is derived from an EMBL/GenBank/DDBJ whole genome shotgun (WGS) entry which is preliminary data.</text>
</comment>